<dbReference type="InterPro" id="IPR007048">
    <property type="entry name" value="IraD/Gp25-like"/>
</dbReference>
<dbReference type="Gene3D" id="3.10.450.40">
    <property type="match status" value="1"/>
</dbReference>
<dbReference type="SUPFAM" id="SSF160719">
    <property type="entry name" value="gpW/gp25-like"/>
    <property type="match status" value="1"/>
</dbReference>
<keyword evidence="3" id="KW-1185">Reference proteome</keyword>
<dbReference type="RefSeq" id="WP_303276649.1">
    <property type="nucleotide sequence ID" value="NZ_JAUOEK010000056.1"/>
</dbReference>
<dbReference type="Proteomes" id="UP001176883">
    <property type="component" value="Unassembled WGS sequence"/>
</dbReference>
<gene>
    <name evidence="2" type="ORF">Q4Q35_04015</name>
</gene>
<evidence type="ECO:0000313" key="2">
    <source>
        <dbReference type="EMBL" id="MDO5968964.1"/>
    </source>
</evidence>
<name>A0ABT8W7A9_9FLAO</name>
<proteinExistence type="predicted"/>
<dbReference type="EMBL" id="JAUOEK010000056">
    <property type="protein sequence ID" value="MDO5968964.1"/>
    <property type="molecule type" value="Genomic_DNA"/>
</dbReference>
<accession>A0ABT8W7A9</accession>
<evidence type="ECO:0000313" key="3">
    <source>
        <dbReference type="Proteomes" id="UP001176883"/>
    </source>
</evidence>
<protein>
    <submittedName>
        <fullName evidence="2">GPW/gp25 family protein</fullName>
    </submittedName>
</protein>
<feature type="domain" description="IraD/Gp25-like" evidence="1">
    <location>
        <begin position="29"/>
        <end position="116"/>
    </location>
</feature>
<comment type="caution">
    <text evidence="2">The sequence shown here is derived from an EMBL/GenBank/DDBJ whole genome shotgun (WGS) entry which is preliminary data.</text>
</comment>
<dbReference type="Pfam" id="PF04965">
    <property type="entry name" value="GPW_gp25"/>
    <property type="match status" value="1"/>
</dbReference>
<sequence length="160" mass="18377">MKDKSFLGTGWAFPPTFYKDNESGVEMVSNEADIEQSLGILLNTSIGERIMEPRYGCDLYTYLFDSISNSRVHLITEIIRTAIINYEPRIKLLKVNLDESNYLDGVIRISLDYIVPLSNTRFNLVFPYYKVEGTDIPDLFKKQVRNPKDFSEQGMDTTKG</sequence>
<evidence type="ECO:0000259" key="1">
    <source>
        <dbReference type="Pfam" id="PF04965"/>
    </source>
</evidence>
<organism evidence="2 3">
    <name type="scientific">Flavivirga aquimarina</name>
    <dbReference type="NCBI Taxonomy" id="2027862"/>
    <lineage>
        <taxon>Bacteria</taxon>
        <taxon>Pseudomonadati</taxon>
        <taxon>Bacteroidota</taxon>
        <taxon>Flavobacteriia</taxon>
        <taxon>Flavobacteriales</taxon>
        <taxon>Flavobacteriaceae</taxon>
        <taxon>Flavivirga</taxon>
    </lineage>
</organism>
<reference evidence="2" key="1">
    <citation type="submission" date="2023-07" db="EMBL/GenBank/DDBJ databases">
        <title>Two novel species in the genus Flavivirga.</title>
        <authorList>
            <person name="Kwon K."/>
        </authorList>
    </citation>
    <scope>NUCLEOTIDE SEQUENCE</scope>
    <source>
        <strain evidence="2">KCTC 52353</strain>
    </source>
</reference>